<evidence type="ECO:0000313" key="2">
    <source>
        <dbReference type="Proteomes" id="UP001159363"/>
    </source>
</evidence>
<reference evidence="1 2" key="1">
    <citation type="submission" date="2023-02" db="EMBL/GenBank/DDBJ databases">
        <title>LHISI_Scaffold_Assembly.</title>
        <authorList>
            <person name="Stuart O.P."/>
            <person name="Cleave R."/>
            <person name="Magrath M.J.L."/>
            <person name="Mikheyev A.S."/>
        </authorList>
    </citation>
    <scope>NUCLEOTIDE SEQUENCE [LARGE SCALE GENOMIC DNA]</scope>
    <source>
        <strain evidence="1">Daus_M_001</strain>
        <tissue evidence="1">Leg muscle</tissue>
    </source>
</reference>
<accession>A0ABQ9I445</accession>
<proteinExistence type="predicted"/>
<protein>
    <submittedName>
        <fullName evidence="1">Uncharacterized protein</fullName>
    </submittedName>
</protein>
<dbReference type="Proteomes" id="UP001159363">
    <property type="component" value="Chromosome 2"/>
</dbReference>
<comment type="caution">
    <text evidence="1">The sequence shown here is derived from an EMBL/GenBank/DDBJ whole genome shotgun (WGS) entry which is preliminary data.</text>
</comment>
<sequence length="133" mass="15066">MNKKALIYLIANCLQQKGCNIIHADADADVDRVDKSIIESTGCKPMLSLFKGRQSVFLASVRCSTLCRKVSITKTFVEPERLPPTTSATKLHSLRKYLQVMQWMVKKDGMDPSDWGWKLQEEKMCSTHDGQES</sequence>
<organism evidence="1 2">
    <name type="scientific">Dryococelus australis</name>
    <dbReference type="NCBI Taxonomy" id="614101"/>
    <lineage>
        <taxon>Eukaryota</taxon>
        <taxon>Metazoa</taxon>
        <taxon>Ecdysozoa</taxon>
        <taxon>Arthropoda</taxon>
        <taxon>Hexapoda</taxon>
        <taxon>Insecta</taxon>
        <taxon>Pterygota</taxon>
        <taxon>Neoptera</taxon>
        <taxon>Polyneoptera</taxon>
        <taxon>Phasmatodea</taxon>
        <taxon>Verophasmatodea</taxon>
        <taxon>Anareolatae</taxon>
        <taxon>Phasmatidae</taxon>
        <taxon>Eurycanthinae</taxon>
        <taxon>Dryococelus</taxon>
    </lineage>
</organism>
<evidence type="ECO:0000313" key="1">
    <source>
        <dbReference type="EMBL" id="KAJ8891410.1"/>
    </source>
</evidence>
<dbReference type="EMBL" id="JARBHB010000002">
    <property type="protein sequence ID" value="KAJ8891410.1"/>
    <property type="molecule type" value="Genomic_DNA"/>
</dbReference>
<gene>
    <name evidence="1" type="ORF">PR048_003938</name>
</gene>
<keyword evidence="2" id="KW-1185">Reference proteome</keyword>
<name>A0ABQ9I445_9NEOP</name>